<evidence type="ECO:0000313" key="1">
    <source>
        <dbReference type="EMBL" id="KAK3371119.1"/>
    </source>
</evidence>
<organism evidence="1 2">
    <name type="scientific">Lasiosphaeria ovina</name>
    <dbReference type="NCBI Taxonomy" id="92902"/>
    <lineage>
        <taxon>Eukaryota</taxon>
        <taxon>Fungi</taxon>
        <taxon>Dikarya</taxon>
        <taxon>Ascomycota</taxon>
        <taxon>Pezizomycotina</taxon>
        <taxon>Sordariomycetes</taxon>
        <taxon>Sordariomycetidae</taxon>
        <taxon>Sordariales</taxon>
        <taxon>Lasiosphaeriaceae</taxon>
        <taxon>Lasiosphaeria</taxon>
    </lineage>
</organism>
<accession>A0AAE0K755</accession>
<dbReference type="AlphaFoldDB" id="A0AAE0K755"/>
<dbReference type="InterPro" id="IPR011333">
    <property type="entry name" value="SKP1/BTB/POZ_sf"/>
</dbReference>
<reference evidence="1" key="2">
    <citation type="submission" date="2023-06" db="EMBL/GenBank/DDBJ databases">
        <authorList>
            <consortium name="Lawrence Berkeley National Laboratory"/>
            <person name="Haridas S."/>
            <person name="Hensen N."/>
            <person name="Bonometti L."/>
            <person name="Westerberg I."/>
            <person name="Brannstrom I.O."/>
            <person name="Guillou S."/>
            <person name="Cros-Aarteil S."/>
            <person name="Calhoun S."/>
            <person name="Kuo A."/>
            <person name="Mondo S."/>
            <person name="Pangilinan J."/>
            <person name="Riley R."/>
            <person name="Labutti K."/>
            <person name="Andreopoulos B."/>
            <person name="Lipzen A."/>
            <person name="Chen C."/>
            <person name="Yanf M."/>
            <person name="Daum C."/>
            <person name="Ng V."/>
            <person name="Clum A."/>
            <person name="Steindorff A."/>
            <person name="Ohm R."/>
            <person name="Martin F."/>
            <person name="Silar P."/>
            <person name="Natvig D."/>
            <person name="Lalanne C."/>
            <person name="Gautier V."/>
            <person name="Ament-Velasquez S.L."/>
            <person name="Kruys A."/>
            <person name="Hutchinson M.I."/>
            <person name="Powell A.J."/>
            <person name="Barry K."/>
            <person name="Miller A.N."/>
            <person name="Grigoriev I.V."/>
            <person name="Debuchy R."/>
            <person name="Gladieux P."/>
            <person name="Thoren M.H."/>
            <person name="Johannesson H."/>
        </authorList>
    </citation>
    <scope>NUCLEOTIDE SEQUENCE</scope>
    <source>
        <strain evidence="1">CBS 958.72</strain>
    </source>
</reference>
<evidence type="ECO:0008006" key="3">
    <source>
        <dbReference type="Google" id="ProtNLM"/>
    </source>
</evidence>
<keyword evidence="2" id="KW-1185">Reference proteome</keyword>
<sequence length="221" mass="24106">MNSSNGPLIALLARNVQLMKEPADVRLELPGGSGVVAAHRGVLGRMSSFFATKFAPEGTWAGAPSAAIKLDNTLNLDPVVLCRALVWCYNPATSSPVMPGAKRVGGGVEQPPALLRARMRCHPTALSETLQLYLAAHQLGIPTLKEAILGDWRREKRCLVFDDWQALDLDALAVTTAELPREDPIWAEIERGGREVFKKPVEFTREISALRPETSMLLDSL</sequence>
<dbReference type="Gene3D" id="3.30.710.10">
    <property type="entry name" value="Potassium Channel Kv1.1, Chain A"/>
    <property type="match status" value="1"/>
</dbReference>
<proteinExistence type="predicted"/>
<evidence type="ECO:0000313" key="2">
    <source>
        <dbReference type="Proteomes" id="UP001287356"/>
    </source>
</evidence>
<protein>
    <recommendedName>
        <fullName evidence="3">BTB domain-containing protein</fullName>
    </recommendedName>
</protein>
<gene>
    <name evidence="1" type="ORF">B0T24DRAFT_705929</name>
</gene>
<reference evidence="1" key="1">
    <citation type="journal article" date="2023" name="Mol. Phylogenet. Evol.">
        <title>Genome-scale phylogeny and comparative genomics of the fungal order Sordariales.</title>
        <authorList>
            <person name="Hensen N."/>
            <person name="Bonometti L."/>
            <person name="Westerberg I."/>
            <person name="Brannstrom I.O."/>
            <person name="Guillou S."/>
            <person name="Cros-Aarteil S."/>
            <person name="Calhoun S."/>
            <person name="Haridas S."/>
            <person name="Kuo A."/>
            <person name="Mondo S."/>
            <person name="Pangilinan J."/>
            <person name="Riley R."/>
            <person name="LaButti K."/>
            <person name="Andreopoulos B."/>
            <person name="Lipzen A."/>
            <person name="Chen C."/>
            <person name="Yan M."/>
            <person name="Daum C."/>
            <person name="Ng V."/>
            <person name="Clum A."/>
            <person name="Steindorff A."/>
            <person name="Ohm R.A."/>
            <person name="Martin F."/>
            <person name="Silar P."/>
            <person name="Natvig D.O."/>
            <person name="Lalanne C."/>
            <person name="Gautier V."/>
            <person name="Ament-Velasquez S.L."/>
            <person name="Kruys A."/>
            <person name="Hutchinson M.I."/>
            <person name="Powell A.J."/>
            <person name="Barry K."/>
            <person name="Miller A.N."/>
            <person name="Grigoriev I.V."/>
            <person name="Debuchy R."/>
            <person name="Gladieux P."/>
            <person name="Hiltunen Thoren M."/>
            <person name="Johannesson H."/>
        </authorList>
    </citation>
    <scope>NUCLEOTIDE SEQUENCE</scope>
    <source>
        <strain evidence="1">CBS 958.72</strain>
    </source>
</reference>
<comment type="caution">
    <text evidence="1">The sequence shown here is derived from an EMBL/GenBank/DDBJ whole genome shotgun (WGS) entry which is preliminary data.</text>
</comment>
<name>A0AAE0K755_9PEZI</name>
<dbReference type="Proteomes" id="UP001287356">
    <property type="component" value="Unassembled WGS sequence"/>
</dbReference>
<dbReference type="EMBL" id="JAULSN010000005">
    <property type="protein sequence ID" value="KAK3371119.1"/>
    <property type="molecule type" value="Genomic_DNA"/>
</dbReference>